<evidence type="ECO:0000313" key="1">
    <source>
        <dbReference type="EMBL" id="CAA7015953.1"/>
    </source>
</evidence>
<dbReference type="EMBL" id="CACVBM020000210">
    <property type="protein sequence ID" value="CAA7015953.1"/>
    <property type="molecule type" value="Genomic_DNA"/>
</dbReference>
<comment type="caution">
    <text evidence="1">The sequence shown here is derived from an EMBL/GenBank/DDBJ whole genome shotgun (WGS) entry which is preliminary data.</text>
</comment>
<accession>A0A6D2HS26</accession>
<evidence type="ECO:0000313" key="2">
    <source>
        <dbReference type="Proteomes" id="UP000467841"/>
    </source>
</evidence>
<sequence length="155" mass="18145">MVSVREVDSVSDDAADFEDPGTSVQTLIVAIKQRRDPRNHEIDSVVDLLPRNKYPPAAQVFEFRRRSRSFPDWYAKSGSRIAGKIMRNREQRRDEKRRDFAEPEVGAIIAGTQKLNRRACVWVLTTTLAATRGREREMRAREKHFDDRFNFHTIW</sequence>
<reference evidence="1" key="1">
    <citation type="submission" date="2020-01" db="EMBL/GenBank/DDBJ databases">
        <authorList>
            <person name="Mishra B."/>
        </authorList>
    </citation>
    <scope>NUCLEOTIDE SEQUENCE [LARGE SCALE GENOMIC DNA]</scope>
</reference>
<proteinExistence type="predicted"/>
<gene>
    <name evidence="1" type="ORF">MERR_LOCUS3188</name>
</gene>
<dbReference type="Proteomes" id="UP000467841">
    <property type="component" value="Unassembled WGS sequence"/>
</dbReference>
<dbReference type="AlphaFoldDB" id="A0A6D2HS26"/>
<organism evidence="1 2">
    <name type="scientific">Microthlaspi erraticum</name>
    <dbReference type="NCBI Taxonomy" id="1685480"/>
    <lineage>
        <taxon>Eukaryota</taxon>
        <taxon>Viridiplantae</taxon>
        <taxon>Streptophyta</taxon>
        <taxon>Embryophyta</taxon>
        <taxon>Tracheophyta</taxon>
        <taxon>Spermatophyta</taxon>
        <taxon>Magnoliopsida</taxon>
        <taxon>eudicotyledons</taxon>
        <taxon>Gunneridae</taxon>
        <taxon>Pentapetalae</taxon>
        <taxon>rosids</taxon>
        <taxon>malvids</taxon>
        <taxon>Brassicales</taxon>
        <taxon>Brassicaceae</taxon>
        <taxon>Coluteocarpeae</taxon>
        <taxon>Microthlaspi</taxon>
    </lineage>
</organism>
<protein>
    <submittedName>
        <fullName evidence="1">Uncharacterized protein</fullName>
    </submittedName>
</protein>
<name>A0A6D2HS26_9BRAS</name>
<keyword evidence="2" id="KW-1185">Reference proteome</keyword>